<dbReference type="CDD" id="cd07436">
    <property type="entry name" value="PHP_PolX"/>
    <property type="match status" value="1"/>
</dbReference>
<dbReference type="OrthoDB" id="9808747at2"/>
<keyword evidence="6" id="KW-0235">DNA replication</keyword>
<keyword evidence="5" id="KW-0548">Nucleotidyltransferase</keyword>
<dbReference type="InterPro" id="IPR043519">
    <property type="entry name" value="NT_sf"/>
</dbReference>
<dbReference type="SUPFAM" id="SSF47802">
    <property type="entry name" value="DNA polymerase beta, N-terminal domain-like"/>
    <property type="match status" value="1"/>
</dbReference>
<dbReference type="SUPFAM" id="SSF89550">
    <property type="entry name" value="PHP domain-like"/>
    <property type="match status" value="1"/>
</dbReference>
<dbReference type="CDD" id="cd00141">
    <property type="entry name" value="NT_POLXc"/>
    <property type="match status" value="1"/>
</dbReference>
<name>A0A1G8VGB8_9BACI</name>
<feature type="domain" description="Helix-hairpin-helix DNA-binding motif class 1" evidence="9">
    <location>
        <begin position="91"/>
        <end position="110"/>
    </location>
</feature>
<organism evidence="12 13">
    <name type="scientific">Salimicrobium halophilum</name>
    <dbReference type="NCBI Taxonomy" id="86666"/>
    <lineage>
        <taxon>Bacteria</taxon>
        <taxon>Bacillati</taxon>
        <taxon>Bacillota</taxon>
        <taxon>Bacilli</taxon>
        <taxon>Bacillales</taxon>
        <taxon>Bacillaceae</taxon>
        <taxon>Salimicrobium</taxon>
    </lineage>
</organism>
<reference evidence="13" key="1">
    <citation type="submission" date="2016-10" db="EMBL/GenBank/DDBJ databases">
        <authorList>
            <person name="Varghese N."/>
            <person name="Submissions S."/>
        </authorList>
    </citation>
    <scope>NUCLEOTIDE SEQUENCE [LARGE SCALE GENOMIC DNA]</scope>
    <source>
        <strain evidence="13">DSM 4771</strain>
    </source>
</reference>
<dbReference type="InterPro" id="IPR027421">
    <property type="entry name" value="DNA_pol_lamdba_lyase_dom_sf"/>
</dbReference>
<dbReference type="STRING" id="86666.SAMN04490247_2673"/>
<dbReference type="Gene3D" id="1.10.150.110">
    <property type="entry name" value="DNA polymerase beta, N-terminal domain-like"/>
    <property type="match status" value="1"/>
</dbReference>
<keyword evidence="7" id="KW-0239">DNA-directed DNA polymerase</keyword>
<dbReference type="InterPro" id="IPR022311">
    <property type="entry name" value="PolX-like"/>
</dbReference>
<dbReference type="GO" id="GO:0003887">
    <property type="term" value="F:DNA-directed DNA polymerase activity"/>
    <property type="evidence" value="ECO:0007669"/>
    <property type="project" value="UniProtKB-KW"/>
</dbReference>
<dbReference type="SMART" id="SM00278">
    <property type="entry name" value="HhH1"/>
    <property type="match status" value="4"/>
</dbReference>
<dbReference type="PANTHER" id="PTHR36928">
    <property type="entry name" value="PHOSPHATASE YCDX-RELATED"/>
    <property type="match status" value="1"/>
</dbReference>
<evidence type="ECO:0000259" key="9">
    <source>
        <dbReference type="SMART" id="SM00278"/>
    </source>
</evidence>
<dbReference type="PANTHER" id="PTHR36928:SF1">
    <property type="entry name" value="PHOSPHATASE YCDX-RELATED"/>
    <property type="match status" value="1"/>
</dbReference>
<dbReference type="SMART" id="SM00481">
    <property type="entry name" value="POLIIIAc"/>
    <property type="match status" value="1"/>
</dbReference>
<keyword evidence="3" id="KW-0237">DNA synthesis</keyword>
<dbReference type="GO" id="GO:0003677">
    <property type="term" value="F:DNA binding"/>
    <property type="evidence" value="ECO:0007669"/>
    <property type="project" value="InterPro"/>
</dbReference>
<keyword evidence="4" id="KW-0808">Transferase</keyword>
<dbReference type="InterPro" id="IPR037160">
    <property type="entry name" value="DNA_Pol_thumb_sf"/>
</dbReference>
<dbReference type="GO" id="GO:0006281">
    <property type="term" value="P:DNA repair"/>
    <property type="evidence" value="ECO:0007669"/>
    <property type="project" value="InterPro"/>
</dbReference>
<keyword evidence="13" id="KW-1185">Reference proteome</keyword>
<dbReference type="Gene3D" id="3.30.460.10">
    <property type="entry name" value="Beta Polymerase, domain 2"/>
    <property type="match status" value="1"/>
</dbReference>
<dbReference type="InterPro" id="IPR016195">
    <property type="entry name" value="Pol/histidinol_Pase-like"/>
</dbReference>
<dbReference type="Proteomes" id="UP000199225">
    <property type="component" value="Unassembled WGS sequence"/>
</dbReference>
<evidence type="ECO:0000259" key="11">
    <source>
        <dbReference type="SMART" id="SM00483"/>
    </source>
</evidence>
<dbReference type="SUPFAM" id="SSF81301">
    <property type="entry name" value="Nucleotidyltransferase"/>
    <property type="match status" value="1"/>
</dbReference>
<dbReference type="Gene3D" id="3.30.210.10">
    <property type="entry name" value="DNA polymerase, thumb domain"/>
    <property type="match status" value="1"/>
</dbReference>
<dbReference type="FunFam" id="3.20.20.140:FF:000047">
    <property type="entry name" value="PHP domain-containing protein"/>
    <property type="match status" value="1"/>
</dbReference>
<dbReference type="RefSeq" id="WP_093194372.1">
    <property type="nucleotide sequence ID" value="NZ_FNEV01000009.1"/>
</dbReference>
<sequence length="574" mass="64808">MSEINKKNVIQLLERIAVYLELKGENPFKISAYTKAAQALERDDRSLSEIEDFTKIKGIGKGTASVIEEYVEYGESGTLKELEEEVPAGLIPLLELPGLGGKKLAKLYDQLGVVDKQTLQAALEEGKVEELDGFGKKSAEKMLQALTDHGSRPERLPIAFMLPLSEKVDEYLASLESVNRYSLAGSMRRVRETIKDLDYIISSDNPEKTRDDLLELPGIKEVIASGETKVSVTVEEKWDVNIDFRIVKDEEFATTLHHFTGSKDHNVLMRQLAKSQGEKISEYGVEDVETGKMQTFDTEEEFYGHFGLSYIPPEVREGTEETELFKETVPLIRIEDIKADLHMHTTWSDGAHSVQEMAERCKAKGYEYIVITDHSKYLRVANGLNETRLRKQREEIRKVNEIMDDFHIFSGVEMDILPDASLDFDDDFLEEMDVVIASIHSSFSQAESEIMKRLNAALENPHVDIIAHPTGRLIGKREGYPVDIPALIQKAKETGTALELNANPNRLDLNAEYLKMAQEEGVMISIDTDAHNFPMLEDMKTGVGTARKGYVRKENVLNTKTREEFQAWLANNSQ</sequence>
<evidence type="ECO:0000313" key="12">
    <source>
        <dbReference type="EMBL" id="SDJ64937.1"/>
    </source>
</evidence>
<dbReference type="InterPro" id="IPR029398">
    <property type="entry name" value="PolB_thumb"/>
</dbReference>
<evidence type="ECO:0000259" key="10">
    <source>
        <dbReference type="SMART" id="SM00481"/>
    </source>
</evidence>
<evidence type="ECO:0000256" key="2">
    <source>
        <dbReference type="ARBA" id="ARBA00012417"/>
    </source>
</evidence>
<gene>
    <name evidence="12" type="ORF">SAMN04490247_2673</name>
</gene>
<evidence type="ECO:0000256" key="8">
    <source>
        <dbReference type="ARBA" id="ARBA00049244"/>
    </source>
</evidence>
<evidence type="ECO:0000256" key="7">
    <source>
        <dbReference type="ARBA" id="ARBA00022932"/>
    </source>
</evidence>
<evidence type="ECO:0000256" key="6">
    <source>
        <dbReference type="ARBA" id="ARBA00022705"/>
    </source>
</evidence>
<dbReference type="Pfam" id="PF14520">
    <property type="entry name" value="HHH_5"/>
    <property type="match status" value="1"/>
</dbReference>
<dbReference type="NCBIfam" id="NF006375">
    <property type="entry name" value="PRK08609.1"/>
    <property type="match status" value="1"/>
</dbReference>
<proteinExistence type="predicted"/>
<evidence type="ECO:0000256" key="4">
    <source>
        <dbReference type="ARBA" id="ARBA00022679"/>
    </source>
</evidence>
<accession>A0A1G8VGB8</accession>
<dbReference type="InterPro" id="IPR050243">
    <property type="entry name" value="PHP_phosphatase"/>
</dbReference>
<comment type="cofactor">
    <cofactor evidence="1">
        <name>Mg(2+)</name>
        <dbReference type="ChEBI" id="CHEBI:18420"/>
    </cofactor>
</comment>
<dbReference type="GO" id="GO:0005829">
    <property type="term" value="C:cytosol"/>
    <property type="evidence" value="ECO:0007669"/>
    <property type="project" value="TreeGrafter"/>
</dbReference>
<feature type="domain" description="Polymerase/histidinol phosphatase N-terminal" evidence="10">
    <location>
        <begin position="339"/>
        <end position="418"/>
    </location>
</feature>
<comment type="catalytic activity">
    <reaction evidence="8">
        <text>DNA(n) + a 2'-deoxyribonucleoside 5'-triphosphate = DNA(n+1) + diphosphate</text>
        <dbReference type="Rhea" id="RHEA:22508"/>
        <dbReference type="Rhea" id="RHEA-COMP:17339"/>
        <dbReference type="Rhea" id="RHEA-COMP:17340"/>
        <dbReference type="ChEBI" id="CHEBI:33019"/>
        <dbReference type="ChEBI" id="CHEBI:61560"/>
        <dbReference type="ChEBI" id="CHEBI:173112"/>
        <dbReference type="EC" id="2.7.7.7"/>
    </reaction>
</comment>
<dbReference type="EC" id="2.7.7.7" evidence="2"/>
<dbReference type="InterPro" id="IPR002054">
    <property type="entry name" value="DNA-dir_DNA_pol_X"/>
</dbReference>
<feature type="domain" description="Helix-hairpin-helix DNA-binding motif class 1" evidence="9">
    <location>
        <begin position="126"/>
        <end position="145"/>
    </location>
</feature>
<feature type="domain" description="DNA-directed DNA polymerase X" evidence="11">
    <location>
        <begin position="3"/>
        <end position="317"/>
    </location>
</feature>
<dbReference type="Pfam" id="PF14716">
    <property type="entry name" value="HHH_8"/>
    <property type="match status" value="1"/>
</dbReference>
<dbReference type="SMART" id="SM00483">
    <property type="entry name" value="POLXc"/>
    <property type="match status" value="1"/>
</dbReference>
<dbReference type="InterPro" id="IPR004013">
    <property type="entry name" value="PHP_dom"/>
</dbReference>
<dbReference type="Pfam" id="PF02811">
    <property type="entry name" value="PHP"/>
    <property type="match status" value="1"/>
</dbReference>
<dbReference type="InterPro" id="IPR047967">
    <property type="entry name" value="PolX_PHP"/>
</dbReference>
<evidence type="ECO:0000256" key="3">
    <source>
        <dbReference type="ARBA" id="ARBA00022634"/>
    </source>
</evidence>
<dbReference type="PIRSF" id="PIRSF005047">
    <property type="entry name" value="UCP005047_YshC"/>
    <property type="match status" value="1"/>
</dbReference>
<dbReference type="Gene3D" id="1.10.150.20">
    <property type="entry name" value="5' to 3' exonuclease, C-terminal subdomain"/>
    <property type="match status" value="1"/>
</dbReference>
<dbReference type="GO" id="GO:0008270">
    <property type="term" value="F:zinc ion binding"/>
    <property type="evidence" value="ECO:0007669"/>
    <property type="project" value="TreeGrafter"/>
</dbReference>
<dbReference type="Pfam" id="PF14791">
    <property type="entry name" value="DNA_pol_B_thumb"/>
    <property type="match status" value="1"/>
</dbReference>
<dbReference type="SUPFAM" id="SSF158702">
    <property type="entry name" value="Sec63 N-terminal domain-like"/>
    <property type="match status" value="1"/>
</dbReference>
<protein>
    <recommendedName>
        <fullName evidence="2">DNA-directed DNA polymerase</fullName>
        <ecNumber evidence="2">2.7.7.7</ecNumber>
    </recommendedName>
</protein>
<feature type="domain" description="Helix-hairpin-helix DNA-binding motif class 1" evidence="9">
    <location>
        <begin position="211"/>
        <end position="230"/>
    </location>
</feature>
<dbReference type="InterPro" id="IPR003583">
    <property type="entry name" value="Hlx-hairpin-Hlx_DNA-bd_motif"/>
</dbReference>
<dbReference type="InterPro" id="IPR010996">
    <property type="entry name" value="HHH_MUS81"/>
</dbReference>
<evidence type="ECO:0000256" key="1">
    <source>
        <dbReference type="ARBA" id="ARBA00001946"/>
    </source>
</evidence>
<dbReference type="EMBL" id="FNEV01000009">
    <property type="protein sequence ID" value="SDJ64937.1"/>
    <property type="molecule type" value="Genomic_DNA"/>
</dbReference>
<evidence type="ECO:0000256" key="5">
    <source>
        <dbReference type="ARBA" id="ARBA00022695"/>
    </source>
</evidence>
<evidence type="ECO:0000313" key="13">
    <source>
        <dbReference type="Proteomes" id="UP000199225"/>
    </source>
</evidence>
<dbReference type="AlphaFoldDB" id="A0A1G8VGB8"/>
<feature type="domain" description="Helix-hairpin-helix DNA-binding motif class 1" evidence="9">
    <location>
        <begin position="51"/>
        <end position="70"/>
    </location>
</feature>
<dbReference type="Gene3D" id="3.20.20.140">
    <property type="entry name" value="Metal-dependent hydrolases"/>
    <property type="match status" value="1"/>
</dbReference>
<dbReference type="InterPro" id="IPR003141">
    <property type="entry name" value="Pol/His_phosphatase_N"/>
</dbReference>
<dbReference type="GO" id="GO:0042578">
    <property type="term" value="F:phosphoric ester hydrolase activity"/>
    <property type="evidence" value="ECO:0007669"/>
    <property type="project" value="TreeGrafter"/>
</dbReference>